<evidence type="ECO:0000313" key="2">
    <source>
        <dbReference type="Proteomes" id="UP001144471"/>
    </source>
</evidence>
<dbReference type="Proteomes" id="UP001144471">
    <property type="component" value="Unassembled WGS sequence"/>
</dbReference>
<dbReference type="EMBL" id="BSDY01000002">
    <property type="protein sequence ID" value="GLI55118.1"/>
    <property type="molecule type" value="Genomic_DNA"/>
</dbReference>
<dbReference type="RefSeq" id="WP_281833378.1">
    <property type="nucleotide sequence ID" value="NZ_BSDY01000002.1"/>
</dbReference>
<gene>
    <name evidence="1" type="ORF">PM10SUCC1_06330</name>
</gene>
<comment type="caution">
    <text evidence="1">The sequence shown here is derived from an EMBL/GenBank/DDBJ whole genome shotgun (WGS) entry which is preliminary data.</text>
</comment>
<reference evidence="1" key="1">
    <citation type="submission" date="2022-12" db="EMBL/GenBank/DDBJ databases">
        <title>Reference genome sequencing for broad-spectrum identification of bacterial and archaeal isolates by mass spectrometry.</title>
        <authorList>
            <person name="Sekiguchi Y."/>
            <person name="Tourlousse D.M."/>
        </authorList>
    </citation>
    <scope>NUCLEOTIDE SEQUENCE</scope>
    <source>
        <strain evidence="1">10succ1</strain>
    </source>
</reference>
<protein>
    <submittedName>
        <fullName evidence="1">Uncharacterized protein</fullName>
    </submittedName>
</protein>
<keyword evidence="2" id="KW-1185">Reference proteome</keyword>
<organism evidence="1 2">
    <name type="scientific">Propionigenium maris DSM 9537</name>
    <dbReference type="NCBI Taxonomy" id="1123000"/>
    <lineage>
        <taxon>Bacteria</taxon>
        <taxon>Fusobacteriati</taxon>
        <taxon>Fusobacteriota</taxon>
        <taxon>Fusobacteriia</taxon>
        <taxon>Fusobacteriales</taxon>
        <taxon>Fusobacteriaceae</taxon>
        <taxon>Propionigenium</taxon>
    </lineage>
</organism>
<evidence type="ECO:0000313" key="1">
    <source>
        <dbReference type="EMBL" id="GLI55118.1"/>
    </source>
</evidence>
<proteinExistence type="predicted"/>
<accession>A0A9W6GH27</accession>
<dbReference type="AlphaFoldDB" id="A0A9W6GH27"/>
<name>A0A9W6GH27_9FUSO</name>
<sequence length="151" mass="16972">MKKTPEIILAEKNMAPGVITAEGFLGDDDLSLSEIITRDECEMRALKMDFNRVADILEHLIREGEKGLGEPITIDDRWLVQILEAKGSLPCPFGHQGLYRKTAAEITCLKSRETLLVTELSLHLLREHHFMQGKGSPFRLEPGKLGVIFCE</sequence>